<feature type="transmembrane region" description="Helical" evidence="16">
    <location>
        <begin position="346"/>
        <end position="368"/>
    </location>
</feature>
<dbReference type="GO" id="GO:0090588">
    <property type="term" value="F:protein-phosphocysteine-N-acetylmuramate phosphotransferase system transporter activity"/>
    <property type="evidence" value="ECO:0007669"/>
    <property type="project" value="TreeGrafter"/>
</dbReference>
<feature type="transmembrane region" description="Helical" evidence="16">
    <location>
        <begin position="118"/>
        <end position="142"/>
    </location>
</feature>
<dbReference type="RefSeq" id="WP_156566493.1">
    <property type="nucleotide sequence ID" value="NZ_CACRTZ010000032.1"/>
</dbReference>
<dbReference type="GO" id="GO:0009401">
    <property type="term" value="P:phosphoenolpyruvate-dependent sugar phosphotransferase system"/>
    <property type="evidence" value="ECO:0007669"/>
    <property type="project" value="UniProtKB-KW"/>
</dbReference>
<evidence type="ECO:0000256" key="11">
    <source>
        <dbReference type="ARBA" id="ARBA00039021"/>
    </source>
</evidence>
<dbReference type="InterPro" id="IPR050558">
    <property type="entry name" value="PTS_Sugar-Specific_Components"/>
</dbReference>
<evidence type="ECO:0000259" key="17">
    <source>
        <dbReference type="PROSITE" id="PS51098"/>
    </source>
</evidence>
<dbReference type="PANTHER" id="PTHR30175:SF3">
    <property type="entry name" value="PTS SYSTEM N-ACETYLMURAMIC ACID-SPECIFIC EIIBC COMPONENT"/>
    <property type="match status" value="1"/>
</dbReference>
<evidence type="ECO:0000256" key="8">
    <source>
        <dbReference type="ARBA" id="ARBA00022777"/>
    </source>
</evidence>
<name>A0A6N3FSD1_9ENTR</name>
<evidence type="ECO:0000256" key="16">
    <source>
        <dbReference type="SAM" id="Phobius"/>
    </source>
</evidence>
<keyword evidence="9 16" id="KW-1133">Transmembrane helix</keyword>
<feature type="domain" description="PTS EIIC type-1" evidence="18">
    <location>
        <begin position="133"/>
        <end position="476"/>
    </location>
</feature>
<keyword evidence="2" id="KW-0813">Transport</keyword>
<dbReference type="SUPFAM" id="SSF55604">
    <property type="entry name" value="Glucose permease domain IIB"/>
    <property type="match status" value="1"/>
</dbReference>
<keyword evidence="7 16" id="KW-0812">Transmembrane</keyword>
<dbReference type="Pfam" id="PF00367">
    <property type="entry name" value="PTS_EIIB"/>
    <property type="match status" value="1"/>
</dbReference>
<feature type="transmembrane region" description="Helical" evidence="16">
    <location>
        <begin position="417"/>
        <end position="439"/>
    </location>
</feature>
<feature type="transmembrane region" description="Helical" evidence="16">
    <location>
        <begin position="380"/>
        <end position="405"/>
    </location>
</feature>
<gene>
    <name evidence="19" type="ORF">EMLFYP7_02802</name>
</gene>
<evidence type="ECO:0000313" key="19">
    <source>
        <dbReference type="EMBL" id="VYU54920.1"/>
    </source>
</evidence>
<feature type="transmembrane region" description="Helical" evidence="16">
    <location>
        <begin position="445"/>
        <end position="466"/>
    </location>
</feature>
<dbReference type="InterPro" id="IPR036878">
    <property type="entry name" value="Glu_permease_IIB"/>
</dbReference>
<dbReference type="GO" id="GO:0005886">
    <property type="term" value="C:plasma membrane"/>
    <property type="evidence" value="ECO:0007669"/>
    <property type="project" value="UniProtKB-SubCell"/>
</dbReference>
<evidence type="ECO:0000256" key="9">
    <source>
        <dbReference type="ARBA" id="ARBA00022989"/>
    </source>
</evidence>
<evidence type="ECO:0000256" key="5">
    <source>
        <dbReference type="ARBA" id="ARBA00022679"/>
    </source>
</evidence>
<dbReference type="InterPro" id="IPR003352">
    <property type="entry name" value="PTS_EIIC"/>
</dbReference>
<dbReference type="PROSITE" id="PS01035">
    <property type="entry name" value="PTS_EIIB_TYPE_1_CYS"/>
    <property type="match status" value="1"/>
</dbReference>
<organism evidence="19">
    <name type="scientific">Phytobacter massiliensis</name>
    <dbReference type="NCBI Taxonomy" id="1485952"/>
    <lineage>
        <taxon>Bacteria</taxon>
        <taxon>Pseudomonadati</taxon>
        <taxon>Pseudomonadota</taxon>
        <taxon>Gammaproteobacteria</taxon>
        <taxon>Enterobacterales</taxon>
        <taxon>Enterobacteriaceae</taxon>
        <taxon>Phytobacter</taxon>
    </lineage>
</organism>
<evidence type="ECO:0000259" key="18">
    <source>
        <dbReference type="PROSITE" id="PS51103"/>
    </source>
</evidence>
<dbReference type="CDD" id="cd00212">
    <property type="entry name" value="PTS_IIB_glc"/>
    <property type="match status" value="1"/>
</dbReference>
<evidence type="ECO:0000256" key="15">
    <source>
        <dbReference type="PROSITE-ProRule" id="PRU00421"/>
    </source>
</evidence>
<evidence type="ECO:0000256" key="6">
    <source>
        <dbReference type="ARBA" id="ARBA00022683"/>
    </source>
</evidence>
<dbReference type="InterPro" id="IPR001996">
    <property type="entry name" value="PTS_IIB_1"/>
</dbReference>
<sequence length="476" mass="49498">MNYNDTGKAIVQHCGGLTNFIHVTNCMTRVRMTIADPEKVDMQGLKSIAGVLGVVEDDTLQVIVGPGKSSKVAAIINDMLKGEAPAGEASSAEQLSAVELKAKQAREKAKKQTRTKVILKHIANIFVPILPALIAAGILMGLNNVLVNTAASWALENHIAPAGKLSAAQIVLEQRHLLGLSQFLDIISKALFGFLAIYTGVTTAREFDGNAVMGGLLGAVTIAPQLAQMGLTPGQGGLIGVIFCVWLMCLLEKQVRRFVPDIIDVVATPTIVLLVMAGALLFVIMPIAGVVSNGILHGLNGLLSTGGIAAGFVLSALFPFLISLGLHHGLFPIHLEMINSTGHAPLFAIQIMSNAGMVGAATAVLLLTRDPVMKKIAKGAIPTSILAVGEPTIFGVNIPAGFAFITGSIGAGFGGMMIVLLGVSTNGVGAAGLSALPLIADGKYLQYILSWLVGCAAAFVLTYIVGKVRGYDKETA</sequence>
<dbReference type="EMBL" id="CACRTZ010000032">
    <property type="protein sequence ID" value="VYU54920.1"/>
    <property type="molecule type" value="Genomic_DNA"/>
</dbReference>
<dbReference type="PROSITE" id="PS51103">
    <property type="entry name" value="PTS_EIIC_TYPE_1"/>
    <property type="match status" value="1"/>
</dbReference>
<dbReference type="Gene3D" id="3.30.1360.60">
    <property type="entry name" value="Glucose permease domain IIB"/>
    <property type="match status" value="1"/>
</dbReference>
<dbReference type="AlphaFoldDB" id="A0A6N3FSD1"/>
<comment type="subcellular location">
    <subcellularLocation>
        <location evidence="1">Cell membrane</location>
        <topology evidence="1">Multi-pass membrane protein</topology>
    </subcellularLocation>
</comment>
<dbReference type="InterPro" id="IPR013013">
    <property type="entry name" value="PTS_EIIC_1"/>
</dbReference>
<keyword evidence="10 16" id="KW-0472">Membrane</keyword>
<comment type="catalytic activity">
    <reaction evidence="14">
        <text>N-acetyl-beta-D-muramate(out) + N(pros)-phospho-L-histidyl-[protein] = N-acetyl-beta-D-muramate 6-phosphate(in) + L-histidyl-[protein]</text>
        <dbReference type="Rhea" id="RHEA:33399"/>
        <dbReference type="Rhea" id="RHEA-COMP:9745"/>
        <dbReference type="Rhea" id="RHEA-COMP:9746"/>
        <dbReference type="ChEBI" id="CHEBI:29979"/>
        <dbReference type="ChEBI" id="CHEBI:58721"/>
        <dbReference type="ChEBI" id="CHEBI:64837"/>
        <dbReference type="ChEBI" id="CHEBI:64848"/>
        <dbReference type="EC" id="2.7.1.192"/>
    </reaction>
</comment>
<evidence type="ECO:0000256" key="7">
    <source>
        <dbReference type="ARBA" id="ARBA00022692"/>
    </source>
</evidence>
<accession>A0A6N3FSD1</accession>
<evidence type="ECO:0000256" key="10">
    <source>
        <dbReference type="ARBA" id="ARBA00023136"/>
    </source>
</evidence>
<feature type="domain" description="PTS EIIB type-1" evidence="17">
    <location>
        <begin position="4"/>
        <end position="86"/>
    </location>
</feature>
<evidence type="ECO:0000256" key="14">
    <source>
        <dbReference type="ARBA" id="ARBA00048265"/>
    </source>
</evidence>
<evidence type="ECO:0000256" key="3">
    <source>
        <dbReference type="ARBA" id="ARBA00022475"/>
    </source>
</evidence>
<feature type="active site" description="Phosphocysteine intermediate; for EIIB activity" evidence="15">
    <location>
        <position position="26"/>
    </location>
</feature>
<protein>
    <recommendedName>
        <fullName evidence="12">PTS system N-acetylmuramic acid-specific EIIBC component</fullName>
        <ecNumber evidence="11">2.7.1.192</ecNumber>
    </recommendedName>
    <alternativeName>
        <fullName evidence="13">EIIBC-MurNAc</fullName>
    </alternativeName>
</protein>
<dbReference type="PROSITE" id="PS51098">
    <property type="entry name" value="PTS_EIIB_TYPE_1"/>
    <property type="match status" value="1"/>
</dbReference>
<keyword evidence="4" id="KW-0762">Sugar transport</keyword>
<keyword evidence="8" id="KW-0418">Kinase</keyword>
<evidence type="ECO:0000256" key="1">
    <source>
        <dbReference type="ARBA" id="ARBA00004651"/>
    </source>
</evidence>
<evidence type="ECO:0000256" key="13">
    <source>
        <dbReference type="ARBA" id="ARBA00043021"/>
    </source>
</evidence>
<feature type="transmembrane region" description="Helical" evidence="16">
    <location>
        <begin position="308"/>
        <end position="326"/>
    </location>
</feature>
<dbReference type="GO" id="GO:0008982">
    <property type="term" value="F:protein-N(PI)-phosphohistidine-sugar phosphotransferase activity"/>
    <property type="evidence" value="ECO:0007669"/>
    <property type="project" value="InterPro"/>
</dbReference>
<reference evidence="19" key="1">
    <citation type="submission" date="2019-11" db="EMBL/GenBank/DDBJ databases">
        <authorList>
            <person name="Feng L."/>
        </authorList>
    </citation>
    <scope>NUCLEOTIDE SEQUENCE</scope>
    <source>
        <strain evidence="19">EMassiliensisLFYP7</strain>
    </source>
</reference>
<evidence type="ECO:0000256" key="12">
    <source>
        <dbReference type="ARBA" id="ARBA00040399"/>
    </source>
</evidence>
<dbReference type="PANTHER" id="PTHR30175">
    <property type="entry name" value="PHOSPHOTRANSFERASE SYSTEM TRANSPORT PROTEIN"/>
    <property type="match status" value="1"/>
</dbReference>
<feature type="transmembrane region" description="Helical" evidence="16">
    <location>
        <begin position="263"/>
        <end position="288"/>
    </location>
</feature>
<keyword evidence="5" id="KW-0808">Transferase</keyword>
<keyword evidence="6" id="KW-0598">Phosphotransferase system</keyword>
<dbReference type="EC" id="2.7.1.192" evidence="11"/>
<dbReference type="GO" id="GO:0016301">
    <property type="term" value="F:kinase activity"/>
    <property type="evidence" value="ECO:0007669"/>
    <property type="project" value="UniProtKB-KW"/>
</dbReference>
<feature type="transmembrane region" description="Helical" evidence="16">
    <location>
        <begin position="233"/>
        <end position="251"/>
    </location>
</feature>
<dbReference type="Pfam" id="PF02378">
    <property type="entry name" value="PTS_EIIC"/>
    <property type="match status" value="1"/>
</dbReference>
<keyword evidence="3" id="KW-1003">Cell membrane</keyword>
<evidence type="ECO:0000256" key="4">
    <source>
        <dbReference type="ARBA" id="ARBA00022597"/>
    </source>
</evidence>
<proteinExistence type="predicted"/>
<dbReference type="InterPro" id="IPR018113">
    <property type="entry name" value="PTrfase_EIIB_Cys"/>
</dbReference>
<evidence type="ECO:0000256" key="2">
    <source>
        <dbReference type="ARBA" id="ARBA00022448"/>
    </source>
</evidence>